<reference evidence="1 2" key="1">
    <citation type="submission" date="2019-08" db="EMBL/GenBank/DDBJ databases">
        <title>Draft genome for granaticin producer strain Streptomyces parvus C05.</title>
        <authorList>
            <person name="Gonzalez-Pimentel J.L."/>
        </authorList>
    </citation>
    <scope>NUCLEOTIDE SEQUENCE [LARGE SCALE GENOMIC DNA]</scope>
    <source>
        <strain evidence="1 2">C05</strain>
    </source>
</reference>
<comment type="caution">
    <text evidence="1">The sequence shown here is derived from an EMBL/GenBank/DDBJ whole genome shotgun (WGS) entry which is preliminary data.</text>
</comment>
<keyword evidence="2" id="KW-1185">Reference proteome</keyword>
<proteinExistence type="predicted"/>
<name>A0A5D4JD42_9ACTN</name>
<organism evidence="1 2">
    <name type="scientific">Streptomyces parvus</name>
    <dbReference type="NCBI Taxonomy" id="66428"/>
    <lineage>
        <taxon>Bacteria</taxon>
        <taxon>Bacillati</taxon>
        <taxon>Actinomycetota</taxon>
        <taxon>Actinomycetes</taxon>
        <taxon>Kitasatosporales</taxon>
        <taxon>Streptomycetaceae</taxon>
        <taxon>Streptomyces</taxon>
    </lineage>
</organism>
<dbReference type="AlphaFoldDB" id="A0A5D4JD42"/>
<accession>A0A5D4JD42</accession>
<sequence>MSAPGGNTGAELLIVPPLTDFTTSVVPPQTAELLDLSAHFVRRIADPARLEEAAARLDTQTAGREEALHALFATAAAAVLRRPGPGIYDRARLRATGMALRLVGESDPALTLSLDDLELRDGTTESGAAVVAAAARTGLFAPEIELARQRAGGSQDVQIMVDTDQQLPVAIALVQALGAHRTILCGRFAAQHQQALGLLQATREVRINDGRPSRIVRTEWAGRPHHAVHWATDPLEATPDRPWAGWLDATDTTAVPAAAWRTCTGLTLTVARLDSWETATGVYGRLADLSVVWDRLRADVPVAVELLVGAPGADTKTLRAAINRIVGRTPDAGPARPRPVLAGLRPFRLPRDGGPTWNAVPVRAEARPDHDLARWAEFTAPGTLTPQGRLDTIHALLAELARSTDFFPGRMAGALTTMAPLETAEQLPVEQPVWDPSAQVVATEQADPDGRGPGTFVAHLRTGAAFRLHPRLAPVVSALADGKGEQIKRLPAATRTKLLGQLARAGALRRNDT</sequence>
<dbReference type="Proteomes" id="UP000323242">
    <property type="component" value="Unassembled WGS sequence"/>
</dbReference>
<gene>
    <name evidence="1" type="ORF">FY004_18330</name>
</gene>
<evidence type="ECO:0000313" key="2">
    <source>
        <dbReference type="Proteomes" id="UP000323242"/>
    </source>
</evidence>
<dbReference type="EMBL" id="VSZQ01000093">
    <property type="protein sequence ID" value="TYR62714.1"/>
    <property type="molecule type" value="Genomic_DNA"/>
</dbReference>
<dbReference type="RefSeq" id="WP_148903183.1">
    <property type="nucleotide sequence ID" value="NZ_VSZQ01000093.1"/>
</dbReference>
<protein>
    <submittedName>
        <fullName evidence="1">Uncharacterized protein</fullName>
    </submittedName>
</protein>
<evidence type="ECO:0000313" key="1">
    <source>
        <dbReference type="EMBL" id="TYR62714.1"/>
    </source>
</evidence>